<dbReference type="AlphaFoldDB" id="F5LAT5"/>
<dbReference type="RefSeq" id="WP_007506390.1">
    <property type="nucleotide sequence ID" value="NZ_AFCE01000165.1"/>
</dbReference>
<dbReference type="OrthoDB" id="6381507at2"/>
<dbReference type="InterPro" id="IPR008928">
    <property type="entry name" value="6-hairpin_glycosidase_sf"/>
</dbReference>
<dbReference type="Gene3D" id="1.50.10.10">
    <property type="match status" value="1"/>
</dbReference>
<proteinExistence type="predicted"/>
<gene>
    <name evidence="2" type="ORF">CathTA2_3020</name>
    <name evidence="3" type="ORF">HUR95_16455</name>
</gene>
<dbReference type="Proteomes" id="UP000825179">
    <property type="component" value="Chromosome"/>
</dbReference>
<dbReference type="eggNOG" id="COG4225">
    <property type="taxonomic scope" value="Bacteria"/>
</dbReference>
<reference evidence="3" key="3">
    <citation type="submission" date="2021-08" db="EMBL/GenBank/DDBJ databases">
        <authorList>
            <person name="de Jong S."/>
            <person name="van den Broek M."/>
            <person name="Merkel A."/>
            <person name="de la Torre Cortes P."/>
            <person name="Kalamorz F."/>
            <person name="Cook G."/>
            <person name="van Loosdrecht M."/>
            <person name="McMillan D."/>
        </authorList>
    </citation>
    <scope>NUCLEOTIDE SEQUENCE</scope>
    <source>
        <strain evidence="3">TA2.A1</strain>
    </source>
</reference>
<dbReference type="InterPro" id="IPR052043">
    <property type="entry name" value="PolySaccharide_Degr_Enz"/>
</dbReference>
<evidence type="ECO:0000313" key="4">
    <source>
        <dbReference type="Proteomes" id="UP000010716"/>
    </source>
</evidence>
<evidence type="ECO:0000313" key="2">
    <source>
        <dbReference type="EMBL" id="EGL81474.1"/>
    </source>
</evidence>
<evidence type="ECO:0000256" key="1">
    <source>
        <dbReference type="ARBA" id="ARBA00022801"/>
    </source>
</evidence>
<dbReference type="PANTHER" id="PTHR33886">
    <property type="entry name" value="UNSATURATED RHAMNOGALACTURONAN HYDROLASE (EUROFUNG)"/>
    <property type="match status" value="1"/>
</dbReference>
<reference evidence="2 4" key="1">
    <citation type="journal article" date="2011" name="J. Bacteriol.">
        <title>Draft genome sequence of the thermoalkaliphilic Caldalkalibacillus thermarum strain TA2.A1.</title>
        <authorList>
            <person name="Kalamorz F."/>
            <person name="Keis S."/>
            <person name="McMillan D.G."/>
            <person name="Olsson K."/>
            <person name="Stanton J.A."/>
            <person name="Stockwell P."/>
            <person name="Black M.A."/>
            <person name="Klingeman D.M."/>
            <person name="Land M.L."/>
            <person name="Han C.S."/>
            <person name="Martin S.L."/>
            <person name="Becher S.A."/>
            <person name="Peddie C.J."/>
            <person name="Morgan H.W."/>
            <person name="Matthies D."/>
            <person name="Preiss L."/>
            <person name="Meier T."/>
            <person name="Brown S.D."/>
            <person name="Cook G.M."/>
        </authorList>
    </citation>
    <scope>NUCLEOTIDE SEQUENCE [LARGE SCALE GENOMIC DNA]</scope>
    <source>
        <strain evidence="2 4">TA2.A1</strain>
    </source>
</reference>
<dbReference type="Pfam" id="PF07470">
    <property type="entry name" value="Glyco_hydro_88"/>
    <property type="match status" value="1"/>
</dbReference>
<reference evidence="3 5" key="2">
    <citation type="journal article" date="2020" name="Extremophiles">
        <title>Genomic analysis of Caldalkalibacillus thermarum TA2.A1 reveals aerobic alkaliphilic metabolism and evolutionary hallmarks linking alkaliphilic bacteria and plant life.</title>
        <authorList>
            <person name="de Jong S.I."/>
            <person name="van den Broek M.A."/>
            <person name="Merkel A.Y."/>
            <person name="de la Torre Cortes P."/>
            <person name="Kalamorz F."/>
            <person name="Cook G.M."/>
            <person name="van Loosdrecht M.C.M."/>
            <person name="McMillan D.G.G."/>
        </authorList>
    </citation>
    <scope>NUCLEOTIDE SEQUENCE [LARGE SCALE GENOMIC DNA]</scope>
    <source>
        <strain evidence="3 5">TA2.A1</strain>
    </source>
</reference>
<protein>
    <submittedName>
        <fullName evidence="3">Glycoside hydrolase family 105 protein</fullName>
    </submittedName>
    <submittedName>
        <fullName evidence="2">Glycosyl hydrolase family 88</fullName>
    </submittedName>
</protein>
<dbReference type="InterPro" id="IPR012341">
    <property type="entry name" value="6hp_glycosidase-like_sf"/>
</dbReference>
<organism evidence="2 4">
    <name type="scientific">Caldalkalibacillus thermarum (strain TA2.A1)</name>
    <dbReference type="NCBI Taxonomy" id="986075"/>
    <lineage>
        <taxon>Bacteria</taxon>
        <taxon>Bacillati</taxon>
        <taxon>Bacillota</taxon>
        <taxon>Bacilli</taxon>
        <taxon>Bacillales</taxon>
        <taxon>Bacillaceae</taxon>
        <taxon>Caldalkalibacillus</taxon>
    </lineage>
</organism>
<dbReference type="SUPFAM" id="SSF48208">
    <property type="entry name" value="Six-hairpin glycosidases"/>
    <property type="match status" value="1"/>
</dbReference>
<dbReference type="Proteomes" id="UP000010716">
    <property type="component" value="Unassembled WGS sequence"/>
</dbReference>
<dbReference type="GO" id="GO:0005975">
    <property type="term" value="P:carbohydrate metabolic process"/>
    <property type="evidence" value="ECO:0007669"/>
    <property type="project" value="InterPro"/>
</dbReference>
<dbReference type="KEGG" id="cthu:HUR95_16455"/>
<name>F5LAT5_CALTT</name>
<accession>F5LAT5</accession>
<sequence>MSHNNQNDVTDHHSPLFWGERACETLMRSYSPPQLPPENQWHYHQGVYLYGMYRLWEQTGKEEYYNYFKAYVDHLVDEYGNFLFRRDELDAIQAGLLLFPLYRLTKHSKYKLAAQKLRNLFNTLNKTAEGGFWHKDKYPYQMWLDGLYMAGPFACIYALMFNEPELIDMVLKQERLMRSHMKDPQTGLYYHGWDESKQTAWSDPVTGCSPEVWGRSLGWYGMALADIIEVLPENHSGRKELIETLRAYLESVIRYQDEETGMWYQVIDKGSEPDNWLETSASCLFIYTIAKAVNLGVAEQKLINAADKGFKGVIEQKVKTREDGLLSLEDICIGTSVGVYDYYVNRERSANDLHGVGAFILACVELHKNKAGKRGN</sequence>
<dbReference type="PANTHER" id="PTHR33886:SF8">
    <property type="entry name" value="UNSATURATED RHAMNOGALACTURONAN HYDROLASE (EUROFUNG)"/>
    <property type="match status" value="1"/>
</dbReference>
<keyword evidence="5" id="KW-1185">Reference proteome</keyword>
<dbReference type="InterPro" id="IPR010905">
    <property type="entry name" value="Glyco_hydro_88"/>
</dbReference>
<evidence type="ECO:0000313" key="5">
    <source>
        <dbReference type="Proteomes" id="UP000825179"/>
    </source>
</evidence>
<dbReference type="EMBL" id="CP082237">
    <property type="protein sequence ID" value="QZT33781.1"/>
    <property type="molecule type" value="Genomic_DNA"/>
</dbReference>
<evidence type="ECO:0000313" key="3">
    <source>
        <dbReference type="EMBL" id="QZT33781.1"/>
    </source>
</evidence>
<keyword evidence="1 2" id="KW-0378">Hydrolase</keyword>
<dbReference type="GO" id="GO:0016787">
    <property type="term" value="F:hydrolase activity"/>
    <property type="evidence" value="ECO:0007669"/>
    <property type="project" value="UniProtKB-KW"/>
</dbReference>
<dbReference type="EMBL" id="AFCE01000165">
    <property type="protein sequence ID" value="EGL81474.1"/>
    <property type="molecule type" value="Genomic_DNA"/>
</dbReference>